<evidence type="ECO:0000259" key="8">
    <source>
        <dbReference type="Pfam" id="PF02770"/>
    </source>
</evidence>
<dbReference type="Proteomes" id="UP000614410">
    <property type="component" value="Unassembled WGS sequence"/>
</dbReference>
<evidence type="ECO:0000256" key="2">
    <source>
        <dbReference type="ARBA" id="ARBA00009347"/>
    </source>
</evidence>
<protein>
    <submittedName>
        <fullName evidence="10">Acyl-CoA/acyl-ACP dehydrogenase</fullName>
    </submittedName>
</protein>
<dbReference type="PROSITE" id="PS00073">
    <property type="entry name" value="ACYL_COA_DH_2"/>
    <property type="match status" value="1"/>
</dbReference>
<dbReference type="InterPro" id="IPR006091">
    <property type="entry name" value="Acyl-CoA_Oxase/DH_mid-dom"/>
</dbReference>
<dbReference type="InterPro" id="IPR046373">
    <property type="entry name" value="Acyl-CoA_Oxase/DH_mid-dom_sf"/>
</dbReference>
<evidence type="ECO:0000259" key="9">
    <source>
        <dbReference type="Pfam" id="PF02771"/>
    </source>
</evidence>
<dbReference type="InterPro" id="IPR013786">
    <property type="entry name" value="AcylCoA_DH/ox_N"/>
</dbReference>
<dbReference type="SUPFAM" id="SSF56645">
    <property type="entry name" value="Acyl-CoA dehydrogenase NM domain-like"/>
    <property type="match status" value="1"/>
</dbReference>
<reference evidence="10 11" key="1">
    <citation type="submission" date="2020-10" db="EMBL/GenBank/DDBJ databases">
        <title>Ca. Dormibacterota MAGs.</title>
        <authorList>
            <person name="Montgomery K."/>
        </authorList>
    </citation>
    <scope>NUCLEOTIDE SEQUENCE [LARGE SCALE GENOMIC DNA]</scope>
    <source>
        <strain evidence="10">Mitchell_Peninsula_5</strain>
    </source>
</reference>
<evidence type="ECO:0000313" key="10">
    <source>
        <dbReference type="EMBL" id="MBJ7610026.1"/>
    </source>
</evidence>
<dbReference type="PIRSF" id="PIRSF016578">
    <property type="entry name" value="HsaA"/>
    <property type="match status" value="1"/>
</dbReference>
<evidence type="ECO:0000256" key="4">
    <source>
        <dbReference type="ARBA" id="ARBA00022827"/>
    </source>
</evidence>
<dbReference type="Gene3D" id="2.40.110.10">
    <property type="entry name" value="Butyryl-CoA Dehydrogenase, subunit A, domain 2"/>
    <property type="match status" value="1"/>
</dbReference>
<dbReference type="GO" id="GO:0050660">
    <property type="term" value="F:flavin adenine dinucleotide binding"/>
    <property type="evidence" value="ECO:0007669"/>
    <property type="project" value="InterPro"/>
</dbReference>
<keyword evidence="5 6" id="KW-0560">Oxidoreductase</keyword>
<dbReference type="InterPro" id="IPR009100">
    <property type="entry name" value="AcylCoA_DH/oxidase_NM_dom_sf"/>
</dbReference>
<dbReference type="Gene3D" id="1.10.540.10">
    <property type="entry name" value="Acyl-CoA dehydrogenase/oxidase, N-terminal domain"/>
    <property type="match status" value="1"/>
</dbReference>
<dbReference type="PROSITE" id="PS00072">
    <property type="entry name" value="ACYL_COA_DH_1"/>
    <property type="match status" value="1"/>
</dbReference>
<comment type="cofactor">
    <cofactor evidence="1 6">
        <name>FAD</name>
        <dbReference type="ChEBI" id="CHEBI:57692"/>
    </cofactor>
</comment>
<evidence type="ECO:0000259" key="7">
    <source>
        <dbReference type="Pfam" id="PF00441"/>
    </source>
</evidence>
<name>A0A934NH28_9BACT</name>
<dbReference type="InterPro" id="IPR009075">
    <property type="entry name" value="AcylCo_DH/oxidase_C"/>
</dbReference>
<accession>A0A934NH28</accession>
<dbReference type="PANTHER" id="PTHR43884:SF20">
    <property type="entry name" value="ACYL-COA DEHYDROGENASE FADE28"/>
    <property type="match status" value="1"/>
</dbReference>
<dbReference type="Pfam" id="PF00441">
    <property type="entry name" value="Acyl-CoA_dh_1"/>
    <property type="match status" value="1"/>
</dbReference>
<sequence length="390" mass="42330">MTVLEPRHAEELPEIRQAVAELCSRFGGSYWRDLEPDSYPERFVRELTAQGWLGILIPEQYGGAGLGITAASVVLEEINSQGGNAAACHAQMYTMGTVLRHGSDTQKQRWLPQIADGTVRLQAFGVTEPTAGSDTTAITTSAERIAGGWRLRGQKAFTSRAQHSDLMLLIARTTPLAEVSRRRDGLSVFLVDLRQAGLQMTIRPMRTLMNHATTEVFLDGLEVGDEALIGEVGEGFGYILDGMNAERILIAAECVGDGHWFVRTAAAYASNREAFGRAIGANQGVQFPIARAYAAVEAADLMRWQAAALFDAGQRCGAEANMAKLLASEASWQAANACLDTHGGWGFAAEYDVERKFRETRLYLNAPVTNNLVLAFLGQNVLGMPRSYGG</sequence>
<dbReference type="InterPro" id="IPR037069">
    <property type="entry name" value="AcylCoA_DH/ox_N_sf"/>
</dbReference>
<dbReference type="InterPro" id="IPR036250">
    <property type="entry name" value="AcylCo_DH-like_C"/>
</dbReference>
<evidence type="ECO:0000313" key="11">
    <source>
        <dbReference type="Proteomes" id="UP000614410"/>
    </source>
</evidence>
<comment type="caution">
    <text evidence="10">The sequence shown here is derived from an EMBL/GenBank/DDBJ whole genome shotgun (WGS) entry which is preliminary data.</text>
</comment>
<dbReference type="SUPFAM" id="SSF47203">
    <property type="entry name" value="Acyl-CoA dehydrogenase C-terminal domain-like"/>
    <property type="match status" value="1"/>
</dbReference>
<feature type="domain" description="Acyl-CoA dehydrogenase/oxidase C-terminal" evidence="7">
    <location>
        <begin position="233"/>
        <end position="363"/>
    </location>
</feature>
<dbReference type="GO" id="GO:0003995">
    <property type="term" value="F:acyl-CoA dehydrogenase activity"/>
    <property type="evidence" value="ECO:0007669"/>
    <property type="project" value="InterPro"/>
</dbReference>
<dbReference type="Pfam" id="PF02770">
    <property type="entry name" value="Acyl-CoA_dh_M"/>
    <property type="match status" value="1"/>
</dbReference>
<feature type="domain" description="Acyl-CoA dehydrogenase/oxidase N-terminal" evidence="9">
    <location>
        <begin position="10"/>
        <end position="117"/>
    </location>
</feature>
<proteinExistence type="inferred from homology"/>
<dbReference type="InterPro" id="IPR006089">
    <property type="entry name" value="Acyl-CoA_DH_CS"/>
</dbReference>
<dbReference type="FunFam" id="1.10.540.10:FF:000013">
    <property type="entry name" value="Acyl-CoA dehydrogenase"/>
    <property type="match status" value="1"/>
</dbReference>
<gene>
    <name evidence="10" type="ORF">JF887_11445</name>
</gene>
<evidence type="ECO:0000256" key="5">
    <source>
        <dbReference type="ARBA" id="ARBA00023002"/>
    </source>
</evidence>
<evidence type="ECO:0000256" key="6">
    <source>
        <dbReference type="RuleBase" id="RU362125"/>
    </source>
</evidence>
<dbReference type="PANTHER" id="PTHR43884">
    <property type="entry name" value="ACYL-COA DEHYDROGENASE"/>
    <property type="match status" value="1"/>
</dbReference>
<dbReference type="FunFam" id="1.20.140.10:FF:000012">
    <property type="entry name" value="Acyl-CoA dehydrogenase fadE12"/>
    <property type="match status" value="1"/>
</dbReference>
<keyword evidence="4 6" id="KW-0274">FAD</keyword>
<feature type="domain" description="Acyl-CoA oxidase/dehydrogenase middle" evidence="8">
    <location>
        <begin position="123"/>
        <end position="219"/>
    </location>
</feature>
<evidence type="ECO:0000256" key="1">
    <source>
        <dbReference type="ARBA" id="ARBA00001974"/>
    </source>
</evidence>
<dbReference type="AlphaFoldDB" id="A0A934NH28"/>
<dbReference type="Pfam" id="PF02771">
    <property type="entry name" value="Acyl-CoA_dh_N"/>
    <property type="match status" value="1"/>
</dbReference>
<dbReference type="Gene3D" id="1.20.140.10">
    <property type="entry name" value="Butyryl-CoA Dehydrogenase, subunit A, domain 3"/>
    <property type="match status" value="1"/>
</dbReference>
<organism evidence="10 11">
    <name type="scientific">Candidatus Amunia macphersoniae</name>
    <dbReference type="NCBI Taxonomy" id="3127014"/>
    <lineage>
        <taxon>Bacteria</taxon>
        <taxon>Bacillati</taxon>
        <taxon>Candidatus Dormiibacterota</taxon>
        <taxon>Candidatus Dormibacteria</taxon>
        <taxon>Candidatus Aeolococcales</taxon>
        <taxon>Candidatus Aeolococcaceae</taxon>
        <taxon>Candidatus Amunia</taxon>
    </lineage>
</organism>
<evidence type="ECO:0000256" key="3">
    <source>
        <dbReference type="ARBA" id="ARBA00022630"/>
    </source>
</evidence>
<dbReference type="EMBL" id="JAEKNN010000054">
    <property type="protein sequence ID" value="MBJ7610026.1"/>
    <property type="molecule type" value="Genomic_DNA"/>
</dbReference>
<comment type="similarity">
    <text evidence="2 6">Belongs to the acyl-CoA dehydrogenase family.</text>
</comment>
<keyword evidence="3 6" id="KW-0285">Flavoprotein</keyword>